<gene>
    <name evidence="1" type="ORF">ETAA1_62100</name>
</gene>
<dbReference type="AlphaFoldDB" id="A0A517Y301"/>
<protein>
    <submittedName>
        <fullName evidence="1">Uncharacterized protein</fullName>
    </submittedName>
</protein>
<dbReference type="KEGG" id="uli:ETAA1_62100"/>
<dbReference type="Proteomes" id="UP000319576">
    <property type="component" value="Chromosome"/>
</dbReference>
<proteinExistence type="predicted"/>
<organism evidence="1 2">
    <name type="scientific">Urbifossiella limnaea</name>
    <dbReference type="NCBI Taxonomy" id="2528023"/>
    <lineage>
        <taxon>Bacteria</taxon>
        <taxon>Pseudomonadati</taxon>
        <taxon>Planctomycetota</taxon>
        <taxon>Planctomycetia</taxon>
        <taxon>Gemmatales</taxon>
        <taxon>Gemmataceae</taxon>
        <taxon>Urbifossiella</taxon>
    </lineage>
</organism>
<accession>A0A517Y301</accession>
<evidence type="ECO:0000313" key="2">
    <source>
        <dbReference type="Proteomes" id="UP000319576"/>
    </source>
</evidence>
<dbReference type="EMBL" id="CP036273">
    <property type="protein sequence ID" value="QDU24196.1"/>
    <property type="molecule type" value="Genomic_DNA"/>
</dbReference>
<keyword evidence="2" id="KW-1185">Reference proteome</keyword>
<reference evidence="1 2" key="1">
    <citation type="submission" date="2019-02" db="EMBL/GenBank/DDBJ databases">
        <title>Deep-cultivation of Planctomycetes and their phenomic and genomic characterization uncovers novel biology.</title>
        <authorList>
            <person name="Wiegand S."/>
            <person name="Jogler M."/>
            <person name="Boedeker C."/>
            <person name="Pinto D."/>
            <person name="Vollmers J."/>
            <person name="Rivas-Marin E."/>
            <person name="Kohn T."/>
            <person name="Peeters S.H."/>
            <person name="Heuer A."/>
            <person name="Rast P."/>
            <person name="Oberbeckmann S."/>
            <person name="Bunk B."/>
            <person name="Jeske O."/>
            <person name="Meyerdierks A."/>
            <person name="Storesund J.E."/>
            <person name="Kallscheuer N."/>
            <person name="Luecker S."/>
            <person name="Lage O.M."/>
            <person name="Pohl T."/>
            <person name="Merkel B.J."/>
            <person name="Hornburger P."/>
            <person name="Mueller R.-W."/>
            <person name="Bruemmer F."/>
            <person name="Labrenz M."/>
            <person name="Spormann A.M."/>
            <person name="Op den Camp H."/>
            <person name="Overmann J."/>
            <person name="Amann R."/>
            <person name="Jetten M.S.M."/>
            <person name="Mascher T."/>
            <person name="Medema M.H."/>
            <person name="Devos D.P."/>
            <person name="Kaster A.-K."/>
            <person name="Ovreas L."/>
            <person name="Rohde M."/>
            <person name="Galperin M.Y."/>
            <person name="Jogler C."/>
        </authorList>
    </citation>
    <scope>NUCLEOTIDE SEQUENCE [LARGE SCALE GENOMIC DNA]</scope>
    <source>
        <strain evidence="1 2">ETA_A1</strain>
    </source>
</reference>
<sequence length="35" mass="3793">MIFSPTAALQQIRADIAAVLSPDVIRRLCQEAGHT</sequence>
<name>A0A517Y301_9BACT</name>
<evidence type="ECO:0000313" key="1">
    <source>
        <dbReference type="EMBL" id="QDU24196.1"/>
    </source>
</evidence>